<feature type="domain" description="ABC transmembrane type-1" evidence="9">
    <location>
        <begin position="156"/>
        <end position="318"/>
    </location>
</feature>
<dbReference type="AlphaFoldDB" id="A0A0M2F2X6"/>
<keyword evidence="5 8" id="KW-0812">Transmembrane</keyword>
<feature type="transmembrane region" description="Helical" evidence="8">
    <location>
        <begin position="562"/>
        <end position="586"/>
    </location>
</feature>
<dbReference type="RefSeq" id="WP_039311935.1">
    <property type="nucleotide sequence ID" value="NZ_CP084655.1"/>
</dbReference>
<dbReference type="InterPro" id="IPR000515">
    <property type="entry name" value="MetI-like"/>
</dbReference>
<reference evidence="10 11" key="1">
    <citation type="submission" date="2014-08" db="EMBL/GenBank/DDBJ databases">
        <title>Genome sequences of NCPPB Pectobacterium isolates.</title>
        <authorList>
            <person name="Glover R.H."/>
            <person name="Sapp M."/>
            <person name="Elphinstone J."/>
        </authorList>
    </citation>
    <scope>NUCLEOTIDE SEQUENCE [LARGE SCALE GENOMIC DNA]</scope>
    <source>
        <strain evidence="10 11">LMG 21372</strain>
    </source>
</reference>
<keyword evidence="3" id="KW-1003">Cell membrane</keyword>
<dbReference type="STRING" id="180957.B5S52_14420"/>
<feature type="transmembrane region" description="Helical" evidence="8">
    <location>
        <begin position="521"/>
        <end position="542"/>
    </location>
</feature>
<keyword evidence="6 8" id="KW-1133">Transmembrane helix</keyword>
<feature type="transmembrane region" description="Helical" evidence="8">
    <location>
        <begin position="346"/>
        <end position="365"/>
    </location>
</feature>
<evidence type="ECO:0000256" key="8">
    <source>
        <dbReference type="SAM" id="Phobius"/>
    </source>
</evidence>
<feature type="domain" description="ABC transmembrane type-1" evidence="9">
    <location>
        <begin position="426"/>
        <end position="586"/>
    </location>
</feature>
<evidence type="ECO:0000313" key="10">
    <source>
        <dbReference type="EMBL" id="KGA35353.1"/>
    </source>
</evidence>
<accession>A0A0M2F2X6</accession>
<dbReference type="InterPro" id="IPR035906">
    <property type="entry name" value="MetI-like_sf"/>
</dbReference>
<proteinExistence type="predicted"/>
<dbReference type="PANTHER" id="PTHR43386">
    <property type="entry name" value="OLIGOPEPTIDE TRANSPORT SYSTEM PERMEASE PROTEIN APPC"/>
    <property type="match status" value="1"/>
</dbReference>
<dbReference type="GO" id="GO:0005886">
    <property type="term" value="C:plasma membrane"/>
    <property type="evidence" value="ECO:0007669"/>
    <property type="project" value="UniProtKB-SubCell"/>
</dbReference>
<feature type="transmembrane region" description="Helical" evidence="8">
    <location>
        <begin position="444"/>
        <end position="469"/>
    </location>
</feature>
<comment type="caution">
    <text evidence="10">The sequence shown here is derived from an EMBL/GenBank/DDBJ whole genome shotgun (WGS) entry which is preliminary data.</text>
</comment>
<gene>
    <name evidence="10" type="ORF">KU74_02460</name>
</gene>
<feature type="transmembrane region" description="Helical" evidence="8">
    <location>
        <begin position="408"/>
        <end position="432"/>
    </location>
</feature>
<evidence type="ECO:0000256" key="4">
    <source>
        <dbReference type="ARBA" id="ARBA00022519"/>
    </source>
</evidence>
<name>A0A0M2F2X6_9GAMM</name>
<sequence>MSESLYCRTCATINQTQRPRYGVLIPLFSRLLTLAGIVVLIGMLPWLSGQDPALALLRARSGEQEATAETLNAIRHSLGLDQGPLQLLLNWLTGLLHGDAGNSWVSGRPVLPGMLQATGVSITLMASSALVAFTLAAVLCAPTFRQGLRGQVHRSGGLFAALFTALPEFLLASFLLIVGAVWLQWFPPYGWLGLHYAVLPSLALGIPAGGYLGRIIADALSATFSENWLTTWSVAGVSRRHIALAVLKRTLPSVMPLVGLVLVSLTGGAIAVEKVFAIPGLGRATLGAAAAQDLPALQVGVLILLLIASLAGIAASGVRLLILGRALRSGAMPVPEERGSPASRHAIWLPIICVLLLALLLLAGLPRDPYTSAFLRLQPPSFLLPFGADAMGRDLLARVAHGTLNTCLLALAVSLACLAIGLLVGLFPRLFTGPIEVTNALPPVIAGLLVAAVNGPTATGAAIAVIAVSWAPLAAHTAALVAEINARPYIRMLPILGVGPIRRSLFYILPALIGPLFRHAMLKLPGIALALASLGFLGLGASPPTPEWGRVLAEGMPYIERAFWGVLAPAAALGVLSILAVSAANLSGRHKH</sequence>
<feature type="transmembrane region" description="Helical" evidence="8">
    <location>
        <begin position="156"/>
        <end position="183"/>
    </location>
</feature>
<evidence type="ECO:0000256" key="2">
    <source>
        <dbReference type="ARBA" id="ARBA00022448"/>
    </source>
</evidence>
<feature type="transmembrane region" description="Helical" evidence="8">
    <location>
        <begin position="21"/>
        <end position="47"/>
    </location>
</feature>
<evidence type="ECO:0000256" key="6">
    <source>
        <dbReference type="ARBA" id="ARBA00022989"/>
    </source>
</evidence>
<feature type="transmembrane region" description="Helical" evidence="8">
    <location>
        <begin position="489"/>
        <end position="509"/>
    </location>
</feature>
<keyword evidence="7 8" id="KW-0472">Membrane</keyword>
<dbReference type="EMBL" id="JQOD01000001">
    <property type="protein sequence ID" value="KGA35353.1"/>
    <property type="molecule type" value="Genomic_DNA"/>
</dbReference>
<dbReference type="Proteomes" id="UP000029435">
    <property type="component" value="Unassembled WGS sequence"/>
</dbReference>
<dbReference type="GO" id="GO:0055085">
    <property type="term" value="P:transmembrane transport"/>
    <property type="evidence" value="ECO:0007669"/>
    <property type="project" value="InterPro"/>
</dbReference>
<feature type="transmembrane region" description="Helical" evidence="8">
    <location>
        <begin position="297"/>
        <end position="322"/>
    </location>
</feature>
<organism evidence="10 11">
    <name type="scientific">Pectobacterium brasiliense</name>
    <dbReference type="NCBI Taxonomy" id="180957"/>
    <lineage>
        <taxon>Bacteria</taxon>
        <taxon>Pseudomonadati</taxon>
        <taxon>Pseudomonadota</taxon>
        <taxon>Gammaproteobacteria</taxon>
        <taxon>Enterobacterales</taxon>
        <taxon>Pectobacteriaceae</taxon>
        <taxon>Pectobacterium</taxon>
    </lineage>
</organism>
<evidence type="ECO:0000256" key="7">
    <source>
        <dbReference type="ARBA" id="ARBA00023136"/>
    </source>
</evidence>
<feature type="transmembrane region" description="Helical" evidence="8">
    <location>
        <begin position="257"/>
        <end position="277"/>
    </location>
</feature>
<feature type="transmembrane region" description="Helical" evidence="8">
    <location>
        <begin position="189"/>
        <end position="212"/>
    </location>
</feature>
<dbReference type="OrthoDB" id="8480309at2"/>
<dbReference type="CDD" id="cd06261">
    <property type="entry name" value="TM_PBP2"/>
    <property type="match status" value="1"/>
</dbReference>
<evidence type="ECO:0000256" key="5">
    <source>
        <dbReference type="ARBA" id="ARBA00022692"/>
    </source>
</evidence>
<feature type="transmembrane region" description="Helical" evidence="8">
    <location>
        <begin position="122"/>
        <end position="144"/>
    </location>
</feature>
<dbReference type="Pfam" id="PF00528">
    <property type="entry name" value="BPD_transp_1"/>
    <property type="match status" value="2"/>
</dbReference>
<evidence type="ECO:0000256" key="3">
    <source>
        <dbReference type="ARBA" id="ARBA00022475"/>
    </source>
</evidence>
<evidence type="ECO:0000256" key="1">
    <source>
        <dbReference type="ARBA" id="ARBA00004429"/>
    </source>
</evidence>
<comment type="subcellular location">
    <subcellularLocation>
        <location evidence="1">Cell inner membrane</location>
        <topology evidence="1">Multi-pass membrane protein</topology>
    </subcellularLocation>
</comment>
<evidence type="ECO:0000313" key="11">
    <source>
        <dbReference type="Proteomes" id="UP000029435"/>
    </source>
</evidence>
<dbReference type="PANTHER" id="PTHR43386:SF1">
    <property type="entry name" value="D,D-DIPEPTIDE TRANSPORT SYSTEM PERMEASE PROTEIN DDPC-RELATED"/>
    <property type="match status" value="1"/>
</dbReference>
<dbReference type="InterPro" id="IPR050366">
    <property type="entry name" value="BP-dependent_transpt_permease"/>
</dbReference>
<dbReference type="SUPFAM" id="SSF161098">
    <property type="entry name" value="MetI-like"/>
    <property type="match status" value="1"/>
</dbReference>
<protein>
    <submittedName>
        <fullName evidence="10">ABC transporter permease</fullName>
    </submittedName>
</protein>
<keyword evidence="2" id="KW-0813">Transport</keyword>
<evidence type="ECO:0000259" key="9">
    <source>
        <dbReference type="Pfam" id="PF00528"/>
    </source>
</evidence>
<keyword evidence="4" id="KW-0997">Cell inner membrane</keyword>